<dbReference type="GO" id="GO:0009697">
    <property type="term" value="P:salicylic acid biosynthetic process"/>
    <property type="evidence" value="ECO:0007669"/>
    <property type="project" value="TreeGrafter"/>
</dbReference>
<dbReference type="PANTHER" id="PTHR42839">
    <property type="entry name" value="ISOCHORISMATE SYNTHASE ENTC"/>
    <property type="match status" value="1"/>
</dbReference>
<evidence type="ECO:0000313" key="7">
    <source>
        <dbReference type="EMBL" id="SMO88159.1"/>
    </source>
</evidence>
<dbReference type="NCBIfam" id="TIGR00543">
    <property type="entry name" value="isochor_syn"/>
    <property type="match status" value="1"/>
</dbReference>
<feature type="domain" description="Chorismate-utilising enzyme C-terminal" evidence="6">
    <location>
        <begin position="125"/>
        <end position="392"/>
    </location>
</feature>
<dbReference type="AlphaFoldDB" id="A0A521EW84"/>
<accession>A0A521EW84</accession>
<protein>
    <recommendedName>
        <fullName evidence="3">isochorismate synthase</fullName>
        <ecNumber evidence="3">5.4.4.2</ecNumber>
    </recommendedName>
    <alternativeName>
        <fullName evidence="5">Isochorismate mutase</fullName>
    </alternativeName>
</protein>
<dbReference type="NCBIfam" id="NF005380">
    <property type="entry name" value="PRK06923.1"/>
    <property type="match status" value="1"/>
</dbReference>
<dbReference type="Proteomes" id="UP000315636">
    <property type="component" value="Unassembled WGS sequence"/>
</dbReference>
<keyword evidence="4" id="KW-0413">Isomerase</keyword>
<dbReference type="SUPFAM" id="SSF56322">
    <property type="entry name" value="ADC synthase"/>
    <property type="match status" value="1"/>
</dbReference>
<gene>
    <name evidence="7" type="ORF">SAMN06264849_11128</name>
</gene>
<dbReference type="RefSeq" id="WP_142506422.1">
    <property type="nucleotide sequence ID" value="NZ_FXTI01000011.1"/>
</dbReference>
<comment type="catalytic activity">
    <reaction evidence="1">
        <text>chorismate = isochorismate</text>
        <dbReference type="Rhea" id="RHEA:18985"/>
        <dbReference type="ChEBI" id="CHEBI:29748"/>
        <dbReference type="ChEBI" id="CHEBI:29780"/>
        <dbReference type="EC" id="5.4.4.2"/>
    </reaction>
</comment>
<comment type="similarity">
    <text evidence="2">Belongs to the isochorismate synthase family.</text>
</comment>
<dbReference type="Pfam" id="PF00425">
    <property type="entry name" value="Chorismate_bind"/>
    <property type="match status" value="1"/>
</dbReference>
<evidence type="ECO:0000256" key="1">
    <source>
        <dbReference type="ARBA" id="ARBA00000799"/>
    </source>
</evidence>
<reference evidence="7 8" key="1">
    <citation type="submission" date="2017-05" db="EMBL/GenBank/DDBJ databases">
        <authorList>
            <person name="Varghese N."/>
            <person name="Submissions S."/>
        </authorList>
    </citation>
    <scope>NUCLEOTIDE SEQUENCE [LARGE SCALE GENOMIC DNA]</scope>
    <source>
        <strain evidence="7 8">DSM 45474</strain>
    </source>
</reference>
<dbReference type="InterPro" id="IPR005801">
    <property type="entry name" value="ADC_synthase"/>
</dbReference>
<keyword evidence="8" id="KW-1185">Reference proteome</keyword>
<dbReference type="PANTHER" id="PTHR42839:SF2">
    <property type="entry name" value="ISOCHORISMATE SYNTHASE ENTC"/>
    <property type="match status" value="1"/>
</dbReference>
<name>A0A521EW84_9BACL</name>
<dbReference type="Gene3D" id="3.60.120.10">
    <property type="entry name" value="Anthranilate synthase"/>
    <property type="match status" value="1"/>
</dbReference>
<dbReference type="OrthoDB" id="9803598at2"/>
<evidence type="ECO:0000256" key="3">
    <source>
        <dbReference type="ARBA" id="ARBA00012824"/>
    </source>
</evidence>
<evidence type="ECO:0000313" key="8">
    <source>
        <dbReference type="Proteomes" id="UP000315636"/>
    </source>
</evidence>
<dbReference type="EMBL" id="FXTI01000011">
    <property type="protein sequence ID" value="SMO88159.1"/>
    <property type="molecule type" value="Genomic_DNA"/>
</dbReference>
<evidence type="ECO:0000259" key="6">
    <source>
        <dbReference type="Pfam" id="PF00425"/>
    </source>
</evidence>
<dbReference type="EC" id="5.4.4.2" evidence="3"/>
<sequence>MQKIIDASTAEQLLHDYQPGSSFFLSSSNQTLLAEGVFASVQSDPSHERTALIEHTESLLKEAKRSGTSQHPMVVGAIPFDLTKPSRLIVPLKGQWAGPLPFGQMKNQIDEPSGAEYDIHPVPTPEDYKHAVERGLDKIAAGELTKIVLSRSLHLTAKEKVDIPHLLRKLARHNPKGYTFAVDLSGQKSLQKPTETTGGKTLLGASPELLVSRSGLQVVANPLAGSAPRSGDPKEDQRRASGLLASVKDRHEHAVVVDAVAQALKPYCKTLSVPKEPSLLHTETLWHLSSEIKGELIQPSTTSLELALALHPTPAVCGTPTELARKAIHEIEPFDRGFFSGMVGWCDSKGDGEWIVTIRCAEAESHSLKLFAGAGVVEGSNPEKELAETTAKFRTMLLAMGLSSEKC</sequence>
<evidence type="ECO:0000256" key="2">
    <source>
        <dbReference type="ARBA" id="ARBA00005297"/>
    </source>
</evidence>
<evidence type="ECO:0000256" key="4">
    <source>
        <dbReference type="ARBA" id="ARBA00023235"/>
    </source>
</evidence>
<organism evidence="7 8">
    <name type="scientific">Melghirimyces algeriensis</name>
    <dbReference type="NCBI Taxonomy" id="910412"/>
    <lineage>
        <taxon>Bacteria</taxon>
        <taxon>Bacillati</taxon>
        <taxon>Bacillota</taxon>
        <taxon>Bacilli</taxon>
        <taxon>Bacillales</taxon>
        <taxon>Thermoactinomycetaceae</taxon>
        <taxon>Melghirimyces</taxon>
    </lineage>
</organism>
<dbReference type="InterPro" id="IPR004561">
    <property type="entry name" value="IsoChor_synthase"/>
</dbReference>
<evidence type="ECO:0000256" key="5">
    <source>
        <dbReference type="ARBA" id="ARBA00041564"/>
    </source>
</evidence>
<dbReference type="InterPro" id="IPR015890">
    <property type="entry name" value="Chorismate_C"/>
</dbReference>
<proteinExistence type="inferred from homology"/>
<dbReference type="GO" id="GO:0008909">
    <property type="term" value="F:isochorismate synthase activity"/>
    <property type="evidence" value="ECO:0007669"/>
    <property type="project" value="UniProtKB-EC"/>
</dbReference>